<protein>
    <submittedName>
        <fullName evidence="1">Uncharacterized protein</fullName>
    </submittedName>
</protein>
<comment type="caution">
    <text evidence="1">The sequence shown here is derived from an EMBL/GenBank/DDBJ whole genome shotgun (WGS) entry which is preliminary data.</text>
</comment>
<reference evidence="1" key="1">
    <citation type="submission" date="2022-07" db="EMBL/GenBank/DDBJ databases">
        <title>Phylogenomic reconstructions and comparative analyses of Kickxellomycotina fungi.</title>
        <authorList>
            <person name="Reynolds N.K."/>
            <person name="Stajich J.E."/>
            <person name="Barry K."/>
            <person name="Grigoriev I.V."/>
            <person name="Crous P."/>
            <person name="Smith M.E."/>
        </authorList>
    </citation>
    <scope>NUCLEOTIDE SEQUENCE</scope>
    <source>
        <strain evidence="1">NBRC 100468</strain>
    </source>
</reference>
<evidence type="ECO:0000313" key="2">
    <source>
        <dbReference type="Proteomes" id="UP001150538"/>
    </source>
</evidence>
<dbReference type="Proteomes" id="UP001150538">
    <property type="component" value="Unassembled WGS sequence"/>
</dbReference>
<accession>A0A9W8DU32</accession>
<name>A0A9W8DU32_9FUNG</name>
<organism evidence="1 2">
    <name type="scientific">Mycoemilia scoparia</name>
    <dbReference type="NCBI Taxonomy" id="417184"/>
    <lineage>
        <taxon>Eukaryota</taxon>
        <taxon>Fungi</taxon>
        <taxon>Fungi incertae sedis</taxon>
        <taxon>Zoopagomycota</taxon>
        <taxon>Kickxellomycotina</taxon>
        <taxon>Kickxellomycetes</taxon>
        <taxon>Kickxellales</taxon>
        <taxon>Kickxellaceae</taxon>
        <taxon>Mycoemilia</taxon>
    </lineage>
</organism>
<proteinExistence type="predicted"/>
<dbReference type="AlphaFoldDB" id="A0A9W8DU32"/>
<gene>
    <name evidence="1" type="ORF">H4219_002668</name>
</gene>
<dbReference type="Gene3D" id="3.80.10.10">
    <property type="entry name" value="Ribonuclease Inhibitor"/>
    <property type="match status" value="1"/>
</dbReference>
<dbReference type="EMBL" id="JANBPU010000048">
    <property type="protein sequence ID" value="KAJ1918343.1"/>
    <property type="molecule type" value="Genomic_DNA"/>
</dbReference>
<sequence>MASMEWYEMVLNYKYNTWKYHYDPSGYYKLGHKYTSYIHIRKEGDIPGDKFFDLRCPKLTKLQVENDHEFIRKLSRFTKLNPTITELSIEEDVYELDNPVVELPILIDIVSPLYERLTLLELDTTIHLPSLSFLLEKLPSLGSLMIQCCSFNSVLDIFVPSGGSQRQLLETSSKSSVEPKDNRKLFYNLTNLTLSKWFVPKSQYKGIINDFLVFDSGLFPSLKIWNLLTLFEDFPYPIVPGLDLESIPHIYFFNSVVHRSISDLRFYTGSQKLLSCIAKSCPNLKSFDLVTLRNTDDDKMNVIKTFRSIAELFPKLEKLSIGMWEAKKDNEFLVTNHTVFYSETLDYTLEQSNVREISYTFNQMDLDNGNSQTIEQDQLEQTTSNNNDLTFVGPILPRIQTPLSFSCMNTLKKLNIHPLGDLTPHVLFPIAQFTNLENLDITMSTLDDIELQTSRIESYYTLNHKPFGKLIYFNLVSSTIEPDVEQFKLLIELFPVLKVFSHYRNDEDEDNEGEFLALLGDIFSDIVFVS</sequence>
<evidence type="ECO:0000313" key="1">
    <source>
        <dbReference type="EMBL" id="KAJ1918343.1"/>
    </source>
</evidence>
<keyword evidence="2" id="KW-1185">Reference proteome</keyword>
<dbReference type="InterPro" id="IPR032675">
    <property type="entry name" value="LRR_dom_sf"/>
</dbReference>